<evidence type="ECO:0000256" key="7">
    <source>
        <dbReference type="ARBA" id="ARBA00022989"/>
    </source>
</evidence>
<evidence type="ECO:0000256" key="3">
    <source>
        <dbReference type="ARBA" id="ARBA00022475"/>
    </source>
</evidence>
<reference evidence="12" key="1">
    <citation type="journal article" date="2019" name="Int. J. Syst. Evol. Microbiol.">
        <title>The Global Catalogue of Microorganisms (GCM) 10K type strain sequencing project: providing services to taxonomists for standard genome sequencing and annotation.</title>
        <authorList>
            <consortium name="The Broad Institute Genomics Platform"/>
            <consortium name="The Broad Institute Genome Sequencing Center for Infectious Disease"/>
            <person name="Wu L."/>
            <person name="Ma J."/>
        </authorList>
    </citation>
    <scope>NUCLEOTIDE SEQUENCE [LARGE SCALE GENOMIC DNA]</scope>
    <source>
        <strain evidence="12">JCM 18302</strain>
    </source>
</reference>
<protein>
    <submittedName>
        <fullName evidence="11">Branched-chain amino acid ABC transporter permease</fullName>
    </submittedName>
</protein>
<evidence type="ECO:0000256" key="1">
    <source>
        <dbReference type="ARBA" id="ARBA00004651"/>
    </source>
</evidence>
<evidence type="ECO:0000256" key="8">
    <source>
        <dbReference type="ARBA" id="ARBA00023136"/>
    </source>
</evidence>
<sequence length="312" mass="32781">MSTLLSTLLSQIVNGLVLGSLIGLIALGYTMVYGVIQLINFAHGEVFMVGAYGGLATSTYLLPAILQQQWYIALPLLLVAGAAVSAAAAVAMERFAYRPLRDAPRLAPLITALGVSVALQEAVRVFYPGAISPLPFPRVFVEGAYVIPIGDGVPVRYTGVLIIVGSVVLAVALQRFIDHSRMGRAMRAIAQDRDIARLMGIDPDRVIVATFALGGVLAGVAGILYGADLGFVNIDIGFQTGIFAFTAAVLGGIGNIRGAVVGGLVIGLVKALGGQYLPGGTAYDYVWIFVVLIAVLVYRPQGFFGETERVRA</sequence>
<feature type="transmembrane region" description="Helical" evidence="10">
    <location>
        <begin position="157"/>
        <end position="177"/>
    </location>
</feature>
<dbReference type="InterPro" id="IPR001851">
    <property type="entry name" value="ABC_transp_permease"/>
</dbReference>
<organism evidence="11 12">
    <name type="scientific">Pseudonocardia adelaidensis</name>
    <dbReference type="NCBI Taxonomy" id="648754"/>
    <lineage>
        <taxon>Bacteria</taxon>
        <taxon>Bacillati</taxon>
        <taxon>Actinomycetota</taxon>
        <taxon>Actinomycetes</taxon>
        <taxon>Pseudonocardiales</taxon>
        <taxon>Pseudonocardiaceae</taxon>
        <taxon>Pseudonocardia</taxon>
    </lineage>
</organism>
<feature type="transmembrane region" description="Helical" evidence="10">
    <location>
        <begin position="282"/>
        <end position="299"/>
    </location>
</feature>
<keyword evidence="7 10" id="KW-1133">Transmembrane helix</keyword>
<evidence type="ECO:0000313" key="12">
    <source>
        <dbReference type="Proteomes" id="UP001500804"/>
    </source>
</evidence>
<comment type="caution">
    <text evidence="11">The sequence shown here is derived from an EMBL/GenBank/DDBJ whole genome shotgun (WGS) entry which is preliminary data.</text>
</comment>
<evidence type="ECO:0000256" key="6">
    <source>
        <dbReference type="ARBA" id="ARBA00022970"/>
    </source>
</evidence>
<evidence type="ECO:0000313" key="11">
    <source>
        <dbReference type="EMBL" id="GAA5133676.1"/>
    </source>
</evidence>
<dbReference type="PANTHER" id="PTHR11795">
    <property type="entry name" value="BRANCHED-CHAIN AMINO ACID TRANSPORT SYSTEM PERMEASE PROTEIN LIVH"/>
    <property type="match status" value="1"/>
</dbReference>
<evidence type="ECO:0000256" key="5">
    <source>
        <dbReference type="ARBA" id="ARBA00022692"/>
    </source>
</evidence>
<evidence type="ECO:0000256" key="9">
    <source>
        <dbReference type="ARBA" id="ARBA00037998"/>
    </source>
</evidence>
<keyword evidence="3" id="KW-1003">Cell membrane</keyword>
<keyword evidence="6" id="KW-0029">Amino-acid transport</keyword>
<evidence type="ECO:0000256" key="10">
    <source>
        <dbReference type="SAM" id="Phobius"/>
    </source>
</evidence>
<keyword evidence="2" id="KW-0813">Transport</keyword>
<keyword evidence="12" id="KW-1185">Reference proteome</keyword>
<feature type="transmembrane region" description="Helical" evidence="10">
    <location>
        <begin position="106"/>
        <end position="127"/>
    </location>
</feature>
<dbReference type="InterPro" id="IPR052157">
    <property type="entry name" value="BCAA_transport_permease"/>
</dbReference>
<comment type="similarity">
    <text evidence="9">Belongs to the binding-protein-dependent transport system permease family. LivHM subfamily.</text>
</comment>
<dbReference type="RefSeq" id="WP_345609578.1">
    <property type="nucleotide sequence ID" value="NZ_BAABJO010000027.1"/>
</dbReference>
<keyword evidence="5 10" id="KW-0812">Transmembrane</keyword>
<comment type="subcellular location">
    <subcellularLocation>
        <location evidence="1">Cell membrane</location>
        <topology evidence="1">Multi-pass membrane protein</topology>
    </subcellularLocation>
</comment>
<proteinExistence type="inferred from homology"/>
<evidence type="ECO:0000256" key="2">
    <source>
        <dbReference type="ARBA" id="ARBA00022448"/>
    </source>
</evidence>
<name>A0ABP9NTF0_9PSEU</name>
<accession>A0ABP9NTF0</accession>
<dbReference type="Proteomes" id="UP001500804">
    <property type="component" value="Unassembled WGS sequence"/>
</dbReference>
<feature type="transmembrane region" description="Helical" evidence="10">
    <location>
        <begin position="46"/>
        <end position="66"/>
    </location>
</feature>
<feature type="transmembrane region" description="Helical" evidence="10">
    <location>
        <begin position="72"/>
        <end position="94"/>
    </location>
</feature>
<keyword evidence="8 10" id="KW-0472">Membrane</keyword>
<feature type="transmembrane region" description="Helical" evidence="10">
    <location>
        <begin position="206"/>
        <end position="225"/>
    </location>
</feature>
<feature type="transmembrane region" description="Helical" evidence="10">
    <location>
        <begin position="258"/>
        <end position="276"/>
    </location>
</feature>
<dbReference type="CDD" id="cd06582">
    <property type="entry name" value="TM_PBP1_LivH_like"/>
    <property type="match status" value="1"/>
</dbReference>
<dbReference type="EMBL" id="BAABJO010000027">
    <property type="protein sequence ID" value="GAA5133676.1"/>
    <property type="molecule type" value="Genomic_DNA"/>
</dbReference>
<gene>
    <name evidence="11" type="ORF">GCM10023320_60250</name>
</gene>
<evidence type="ECO:0000256" key="4">
    <source>
        <dbReference type="ARBA" id="ARBA00022519"/>
    </source>
</evidence>
<dbReference type="Pfam" id="PF02653">
    <property type="entry name" value="BPD_transp_2"/>
    <property type="match status" value="1"/>
</dbReference>
<feature type="transmembrane region" description="Helical" evidence="10">
    <location>
        <begin position="12"/>
        <end position="34"/>
    </location>
</feature>
<dbReference type="PANTHER" id="PTHR11795:SF371">
    <property type="entry name" value="HIGH-AFFINITY BRANCHED-CHAIN AMINO ACID TRANSPORT SYSTEM PERMEASE PROTEIN LIVH"/>
    <property type="match status" value="1"/>
</dbReference>
<keyword evidence="4" id="KW-0997">Cell inner membrane</keyword>